<accession>A0A2S0WR43</accession>
<dbReference type="GO" id="GO:0005737">
    <property type="term" value="C:cytoplasm"/>
    <property type="evidence" value="ECO:0007669"/>
    <property type="project" value="UniProtKB-ARBA"/>
</dbReference>
<evidence type="ECO:0000313" key="6">
    <source>
        <dbReference type="Proteomes" id="UP000244384"/>
    </source>
</evidence>
<keyword evidence="4" id="KW-0472">Membrane</keyword>
<evidence type="ECO:0000256" key="4">
    <source>
        <dbReference type="ARBA" id="ARBA00023136"/>
    </source>
</evidence>
<sequence>MSTAEDFLLLTTDPATGRSALGSSQSDAVMGGAFLIDLVAAGRLALVGQGWRARVSVVDRTPLGDPLLQGAFARVQDRKAQTPQNMVARLGRKGRQRTYDALIAKGAVSPRQERVLGLFPVTRHDVLAVGRRDELTARVRATLLHGQAPDAEIGPLIGLLSASSLTKVVVDKPDRALAKARAKAVAEGDWASEGVRKSIQAAQGAITAAVVAASVAGGSGSS</sequence>
<comment type="subcellular location">
    <subcellularLocation>
        <location evidence="1">Golgi apparatus membrane</location>
        <topology evidence="1">Peripheral membrane protein</topology>
        <orientation evidence="1">Cytoplasmic side</orientation>
    </subcellularLocation>
</comment>
<gene>
    <name evidence="5" type="ORF">C3E78_17055</name>
</gene>
<keyword evidence="3" id="KW-0446">Lipid-binding</keyword>
<keyword evidence="6" id="KW-1185">Reference proteome</keyword>
<evidence type="ECO:0000256" key="3">
    <source>
        <dbReference type="ARBA" id="ARBA00023121"/>
    </source>
</evidence>
<dbReference type="GO" id="GO:0070273">
    <property type="term" value="F:phosphatidylinositol-4-phosphate binding"/>
    <property type="evidence" value="ECO:0007669"/>
    <property type="project" value="InterPro"/>
</dbReference>
<organism evidence="5 6">
    <name type="scientific">Aeromicrobium chenweiae</name>
    <dbReference type="NCBI Taxonomy" id="2079793"/>
    <lineage>
        <taxon>Bacteria</taxon>
        <taxon>Bacillati</taxon>
        <taxon>Actinomycetota</taxon>
        <taxon>Actinomycetes</taxon>
        <taxon>Propionibacteriales</taxon>
        <taxon>Nocardioidaceae</taxon>
        <taxon>Aeromicrobium</taxon>
    </lineage>
</organism>
<reference evidence="6" key="1">
    <citation type="submission" date="2018-01" db="EMBL/GenBank/DDBJ databases">
        <authorList>
            <person name="Li J."/>
        </authorList>
    </citation>
    <scope>NUCLEOTIDE SEQUENCE [LARGE SCALE GENOMIC DNA]</scope>
    <source>
        <strain evidence="6">592</strain>
    </source>
</reference>
<dbReference type="RefSeq" id="WP_108580479.1">
    <property type="nucleotide sequence ID" value="NZ_CP026952.1"/>
</dbReference>
<proteinExistence type="predicted"/>
<dbReference type="EMBL" id="CP026952">
    <property type="protein sequence ID" value="AWB93782.1"/>
    <property type="molecule type" value="Genomic_DNA"/>
</dbReference>
<protein>
    <submittedName>
        <fullName evidence="5">Uncharacterized protein</fullName>
    </submittedName>
</protein>
<dbReference type="GO" id="GO:0012505">
    <property type="term" value="C:endomembrane system"/>
    <property type="evidence" value="ECO:0007669"/>
    <property type="project" value="UniProtKB-ARBA"/>
</dbReference>
<dbReference type="Proteomes" id="UP000244384">
    <property type="component" value="Chromosome"/>
</dbReference>
<name>A0A2S0WR43_9ACTN</name>
<dbReference type="KEGG" id="aez:C3E78_17055"/>
<accession>A0A5F2EMT9</accession>
<dbReference type="Pfam" id="PF05719">
    <property type="entry name" value="GPP34"/>
    <property type="match status" value="1"/>
</dbReference>
<dbReference type="InterPro" id="IPR008628">
    <property type="entry name" value="GPP34-like"/>
</dbReference>
<evidence type="ECO:0000256" key="2">
    <source>
        <dbReference type="ARBA" id="ARBA00023034"/>
    </source>
</evidence>
<dbReference type="AlphaFoldDB" id="A0A2S0WR43"/>
<dbReference type="Gene3D" id="1.10.3630.10">
    <property type="entry name" value="yeast vps74-n-term truncation variant domain like"/>
    <property type="match status" value="1"/>
</dbReference>
<dbReference type="OrthoDB" id="4962633at2"/>
<evidence type="ECO:0000313" key="5">
    <source>
        <dbReference type="EMBL" id="AWB93782.1"/>
    </source>
</evidence>
<evidence type="ECO:0000256" key="1">
    <source>
        <dbReference type="ARBA" id="ARBA00004255"/>
    </source>
</evidence>
<dbReference type="InterPro" id="IPR038261">
    <property type="entry name" value="GPP34-like_sf"/>
</dbReference>
<keyword evidence="2" id="KW-0333">Golgi apparatus</keyword>